<dbReference type="GO" id="GO:0000976">
    <property type="term" value="F:transcription cis-regulatory region binding"/>
    <property type="evidence" value="ECO:0007669"/>
    <property type="project" value="TreeGrafter"/>
</dbReference>
<dbReference type="EMBL" id="BNJK01000002">
    <property type="protein sequence ID" value="GHO98100.1"/>
    <property type="molecule type" value="Genomic_DNA"/>
</dbReference>
<comment type="caution">
    <text evidence="4">The sequence shown here is derived from an EMBL/GenBank/DDBJ whole genome shotgun (WGS) entry which is preliminary data.</text>
</comment>
<dbReference type="InterPro" id="IPR009057">
    <property type="entry name" value="Homeodomain-like_sf"/>
</dbReference>
<dbReference type="PANTHER" id="PTHR30055:SF226">
    <property type="entry name" value="HTH-TYPE TRANSCRIPTIONAL REGULATOR PKSA"/>
    <property type="match status" value="1"/>
</dbReference>
<dbReference type="Proteomes" id="UP000597444">
    <property type="component" value="Unassembled WGS sequence"/>
</dbReference>
<protein>
    <submittedName>
        <fullName evidence="4">TetR family transcriptional regulator</fullName>
    </submittedName>
</protein>
<dbReference type="Gene3D" id="1.10.357.10">
    <property type="entry name" value="Tetracycline Repressor, domain 2"/>
    <property type="match status" value="1"/>
</dbReference>
<accession>A0A8J3IWH2</accession>
<evidence type="ECO:0000256" key="2">
    <source>
        <dbReference type="PROSITE-ProRule" id="PRU00335"/>
    </source>
</evidence>
<dbReference type="InterPro" id="IPR041669">
    <property type="entry name" value="TetR_C_15"/>
</dbReference>
<evidence type="ECO:0000259" key="3">
    <source>
        <dbReference type="PROSITE" id="PS50977"/>
    </source>
</evidence>
<proteinExistence type="predicted"/>
<dbReference type="PROSITE" id="PS01081">
    <property type="entry name" value="HTH_TETR_1"/>
    <property type="match status" value="1"/>
</dbReference>
<evidence type="ECO:0000256" key="1">
    <source>
        <dbReference type="ARBA" id="ARBA00023125"/>
    </source>
</evidence>
<dbReference type="AlphaFoldDB" id="A0A8J3IWH2"/>
<dbReference type="GO" id="GO:0003700">
    <property type="term" value="F:DNA-binding transcription factor activity"/>
    <property type="evidence" value="ECO:0007669"/>
    <property type="project" value="TreeGrafter"/>
</dbReference>
<dbReference type="Pfam" id="PF00440">
    <property type="entry name" value="TetR_N"/>
    <property type="match status" value="1"/>
</dbReference>
<dbReference type="Pfam" id="PF17918">
    <property type="entry name" value="TetR_C_15"/>
    <property type="match status" value="1"/>
</dbReference>
<gene>
    <name evidence="4" type="ORF">KSF_081480</name>
</gene>
<organism evidence="4 5">
    <name type="scientific">Reticulibacter mediterranei</name>
    <dbReference type="NCBI Taxonomy" id="2778369"/>
    <lineage>
        <taxon>Bacteria</taxon>
        <taxon>Bacillati</taxon>
        <taxon>Chloroflexota</taxon>
        <taxon>Ktedonobacteria</taxon>
        <taxon>Ktedonobacterales</taxon>
        <taxon>Reticulibacteraceae</taxon>
        <taxon>Reticulibacter</taxon>
    </lineage>
</organism>
<keyword evidence="1 2" id="KW-0238">DNA-binding</keyword>
<dbReference type="SUPFAM" id="SSF46689">
    <property type="entry name" value="Homeodomain-like"/>
    <property type="match status" value="1"/>
</dbReference>
<dbReference type="PRINTS" id="PR00455">
    <property type="entry name" value="HTHTETR"/>
</dbReference>
<dbReference type="PROSITE" id="PS50977">
    <property type="entry name" value="HTH_TETR_2"/>
    <property type="match status" value="1"/>
</dbReference>
<dbReference type="PANTHER" id="PTHR30055">
    <property type="entry name" value="HTH-TYPE TRANSCRIPTIONAL REGULATOR RUTR"/>
    <property type="match status" value="1"/>
</dbReference>
<dbReference type="InterPro" id="IPR050109">
    <property type="entry name" value="HTH-type_TetR-like_transc_reg"/>
</dbReference>
<evidence type="ECO:0000313" key="4">
    <source>
        <dbReference type="EMBL" id="GHO98100.1"/>
    </source>
</evidence>
<evidence type="ECO:0000313" key="5">
    <source>
        <dbReference type="Proteomes" id="UP000597444"/>
    </source>
</evidence>
<reference evidence="4" key="1">
    <citation type="submission" date="2020-10" db="EMBL/GenBank/DDBJ databases">
        <title>Taxonomic study of unclassified bacteria belonging to the class Ktedonobacteria.</title>
        <authorList>
            <person name="Yabe S."/>
            <person name="Wang C.M."/>
            <person name="Zheng Y."/>
            <person name="Sakai Y."/>
            <person name="Cavaletti L."/>
            <person name="Monciardini P."/>
            <person name="Donadio S."/>
        </authorList>
    </citation>
    <scope>NUCLEOTIDE SEQUENCE</scope>
    <source>
        <strain evidence="4">ID150040</strain>
    </source>
</reference>
<name>A0A8J3IWH2_9CHLR</name>
<feature type="DNA-binding region" description="H-T-H motif" evidence="2">
    <location>
        <begin position="47"/>
        <end position="66"/>
    </location>
</feature>
<feature type="domain" description="HTH tetR-type" evidence="3">
    <location>
        <begin position="24"/>
        <end position="84"/>
    </location>
</feature>
<keyword evidence="5" id="KW-1185">Reference proteome</keyword>
<dbReference type="InterPro" id="IPR023772">
    <property type="entry name" value="DNA-bd_HTH_TetR-type_CS"/>
</dbReference>
<dbReference type="InterPro" id="IPR001647">
    <property type="entry name" value="HTH_TetR"/>
</dbReference>
<sequence length="212" mass="24027">MVYTEYSMEQKKDARPVPRRARGLQRMASILAAAEIVFARMGYEEATTNHIAAQAGISPGSLYQFFSNKEEIAQALATRYTEELQEAHAIIFSVEAAALPLPLWLDQIFDTLVAFHLSHPAFHILLNTPISSRVTSLVRALPQQMQENFDLGIERKAPDLSEAQRKLSALMTVQIFKGTLLLIFQANEEETKRLVNELKTVVRRYLEPLLDR</sequence>